<feature type="region of interest" description="Disordered" evidence="8">
    <location>
        <begin position="247"/>
        <end position="278"/>
    </location>
</feature>
<evidence type="ECO:0000256" key="2">
    <source>
        <dbReference type="ARBA" id="ARBA00008917"/>
    </source>
</evidence>
<evidence type="ECO:0000256" key="8">
    <source>
        <dbReference type="SAM" id="MobiDB-lite"/>
    </source>
</evidence>
<keyword evidence="6 7" id="KW-0472">Membrane</keyword>
<keyword evidence="5 7" id="KW-1133">Transmembrane helix</keyword>
<dbReference type="Gene3D" id="1.20.1540.10">
    <property type="entry name" value="Rhomboid-like"/>
    <property type="match status" value="1"/>
</dbReference>
<dbReference type="RefSeq" id="XP_057382318.1">
    <property type="nucleotide sequence ID" value="XM_057526335.1"/>
</dbReference>
<feature type="compositionally biased region" description="Low complexity" evidence="8">
    <location>
        <begin position="261"/>
        <end position="270"/>
    </location>
</feature>
<evidence type="ECO:0000256" key="1">
    <source>
        <dbReference type="ARBA" id="ARBA00004477"/>
    </source>
</evidence>
<dbReference type="PANTHER" id="PTHR11009">
    <property type="entry name" value="DER1-LIKE PROTEIN, DERLIN"/>
    <property type="match status" value="1"/>
</dbReference>
<feature type="transmembrane region" description="Helical" evidence="7">
    <location>
        <begin position="94"/>
        <end position="112"/>
    </location>
</feature>
<dbReference type="Pfam" id="PF04511">
    <property type="entry name" value="DER1"/>
    <property type="match status" value="1"/>
</dbReference>
<evidence type="ECO:0000256" key="4">
    <source>
        <dbReference type="ARBA" id="ARBA00022824"/>
    </source>
</evidence>
<protein>
    <recommendedName>
        <fullName evidence="7">Derlin</fullName>
    </recommendedName>
</protein>
<keyword evidence="3 7" id="KW-0812">Transmembrane</keyword>
<feature type="transmembrane region" description="Helical" evidence="7">
    <location>
        <begin position="61"/>
        <end position="82"/>
    </location>
</feature>
<proteinExistence type="inferred from homology"/>
<dbReference type="InterPro" id="IPR035952">
    <property type="entry name" value="Rhomboid-like_sf"/>
</dbReference>
<evidence type="ECO:0000313" key="10">
    <source>
        <dbReference type="RefSeq" id="XP_057382318.1"/>
    </source>
</evidence>
<keyword evidence="9" id="KW-1185">Reference proteome</keyword>
<dbReference type="GeneID" id="103002006"/>
<dbReference type="SUPFAM" id="SSF144091">
    <property type="entry name" value="Rhomboid-like"/>
    <property type="match status" value="1"/>
</dbReference>
<name>A0ABM3RXK0_BALAC</name>
<feature type="transmembrane region" description="Helical" evidence="7">
    <location>
        <begin position="20"/>
        <end position="41"/>
    </location>
</feature>
<dbReference type="InterPro" id="IPR007599">
    <property type="entry name" value="DER1"/>
</dbReference>
<reference evidence="10" key="1">
    <citation type="submission" date="2025-08" db="UniProtKB">
        <authorList>
            <consortium name="RefSeq"/>
        </authorList>
    </citation>
    <scope>IDENTIFICATION</scope>
</reference>
<evidence type="ECO:0000256" key="6">
    <source>
        <dbReference type="ARBA" id="ARBA00023136"/>
    </source>
</evidence>
<feature type="compositionally biased region" description="Polar residues" evidence="8">
    <location>
        <begin position="249"/>
        <end position="260"/>
    </location>
</feature>
<evidence type="ECO:0000313" key="9">
    <source>
        <dbReference type="Proteomes" id="UP001652580"/>
    </source>
</evidence>
<organism evidence="9 10">
    <name type="scientific">Balaenoptera acutorostrata</name>
    <name type="common">Common minke whale</name>
    <name type="synonym">Balaena rostrata</name>
    <dbReference type="NCBI Taxonomy" id="9767"/>
    <lineage>
        <taxon>Eukaryota</taxon>
        <taxon>Metazoa</taxon>
        <taxon>Chordata</taxon>
        <taxon>Craniata</taxon>
        <taxon>Vertebrata</taxon>
        <taxon>Euteleostomi</taxon>
        <taxon>Mammalia</taxon>
        <taxon>Eutheria</taxon>
        <taxon>Laurasiatheria</taxon>
        <taxon>Artiodactyla</taxon>
        <taxon>Whippomorpha</taxon>
        <taxon>Cetacea</taxon>
        <taxon>Mysticeti</taxon>
        <taxon>Balaenopteridae</taxon>
        <taxon>Balaenoptera</taxon>
    </lineage>
</organism>
<evidence type="ECO:0000256" key="5">
    <source>
        <dbReference type="ARBA" id="ARBA00022989"/>
    </source>
</evidence>
<evidence type="ECO:0000256" key="3">
    <source>
        <dbReference type="ARBA" id="ARBA00022692"/>
    </source>
</evidence>
<accession>A0ABM3RXK0</accession>
<dbReference type="Proteomes" id="UP001652580">
    <property type="component" value="Chromosome 13"/>
</dbReference>
<sequence length="343" mass="37523">MAWQGMVTEFLQVPAVTRTYTAACVLTTAAVQLELLSPFQLYFNPHLVFRKFQVWRLVTNFLFFGPLGFSFFFNMLFVFRYCRLLEEGSFRGRTADFVFMFLFGGVLMIPLLPGPGSHSHAGIRMEPPQPPGEGQLLRPPHLPGAIPALGAHGLLNAAGQLNPRGPPGDCCGPHLLLPGGCLPQPAWRQEAAADPWLPVSAEMTALPTPPQMVPYPMGEPLLAEAQRGPLPTGSCYWMPQRRTPITCPSPRSSQDLCSSDPTQGQGQPQGPIFPASGRPAFPPQPRLVAQLPVLEAGPCPGPTRINNDLYPLHTQHWPSCLGRPHLSMQGRCCWPSPRATNRA</sequence>
<comment type="similarity">
    <text evidence="2 7">Belongs to the derlin family.</text>
</comment>
<evidence type="ECO:0000256" key="7">
    <source>
        <dbReference type="RuleBase" id="RU363059"/>
    </source>
</evidence>
<gene>
    <name evidence="10" type="primary">DERL3</name>
</gene>
<keyword evidence="4 7" id="KW-0256">Endoplasmic reticulum</keyword>
<comment type="subcellular location">
    <subcellularLocation>
        <location evidence="1 7">Endoplasmic reticulum membrane</location>
        <topology evidence="1 7">Multi-pass membrane protein</topology>
    </subcellularLocation>
</comment>
<comment type="caution">
    <text evidence="7">Lacks conserved residue(s) required for the propagation of feature annotation.</text>
</comment>
<comment type="function">
    <text evidence="7">Functional component of endoplasmic reticulum-associated degradation (ERAD) for misfolded lumenal proteins. May act by forming a channel that allows the retrotranslocation of misfolded proteins into the cytosol where they are ubiquitinated and degraded by the proteasome.</text>
</comment>